<gene>
    <name evidence="2" type="ORF">G4Z16_00850</name>
</gene>
<dbReference type="EMBL" id="CP048882">
    <property type="protein sequence ID" value="QPP05175.1"/>
    <property type="molecule type" value="Genomic_DNA"/>
</dbReference>
<evidence type="ECO:0000313" key="3">
    <source>
        <dbReference type="Proteomes" id="UP000595046"/>
    </source>
</evidence>
<keyword evidence="3" id="KW-1185">Reference proteome</keyword>
<reference evidence="3" key="1">
    <citation type="submission" date="2020-02" db="EMBL/GenBank/DDBJ databases">
        <title>Streptomyces sp. ASO4wet.</title>
        <authorList>
            <person name="Risdian C."/>
            <person name="Landwehr W."/>
            <person name="Schupp P."/>
            <person name="Wink J."/>
        </authorList>
    </citation>
    <scope>NUCLEOTIDE SEQUENCE [LARGE SCALE GENOMIC DNA]</scope>
    <source>
        <strain evidence="3">ASO4wet</strain>
    </source>
</reference>
<evidence type="ECO:0000256" key="1">
    <source>
        <dbReference type="SAM" id="MobiDB-lite"/>
    </source>
</evidence>
<dbReference type="KEGG" id="sbat:G4Z16_00850"/>
<protein>
    <submittedName>
        <fullName evidence="2">Uncharacterized protein</fullName>
    </submittedName>
</protein>
<name>A0A7T1T2G0_9ACTN</name>
<accession>A0A7T1T2G0</accession>
<evidence type="ECO:0000313" key="2">
    <source>
        <dbReference type="EMBL" id="QPP05175.1"/>
    </source>
</evidence>
<sequence length="158" mass="16953">MNDLPASRPSPAVPIGSQMVIELIGTPPRQLARLHASDRAEDTVAQLVVTGARHLDYLHEQLASQAQQAADNLTRVATGKAHINSLGVLQNSATQIDILASRRADAMEHLKEMIHAYRQLTTHTGASPEHALQRGATPARGAPTPPPSAHPSARRNRP</sequence>
<dbReference type="AlphaFoldDB" id="A0A7T1T2G0"/>
<organism evidence="2 3">
    <name type="scientific">Streptomyces bathyalis</name>
    <dbReference type="NCBI Taxonomy" id="2710756"/>
    <lineage>
        <taxon>Bacteria</taxon>
        <taxon>Bacillati</taxon>
        <taxon>Actinomycetota</taxon>
        <taxon>Actinomycetes</taxon>
        <taxon>Kitasatosporales</taxon>
        <taxon>Streptomycetaceae</taxon>
        <taxon>Streptomyces</taxon>
    </lineage>
</organism>
<dbReference type="Proteomes" id="UP000595046">
    <property type="component" value="Chromosome"/>
</dbReference>
<feature type="region of interest" description="Disordered" evidence="1">
    <location>
        <begin position="126"/>
        <end position="158"/>
    </location>
</feature>
<proteinExistence type="predicted"/>
<dbReference type="RefSeq" id="WP_197348675.1">
    <property type="nucleotide sequence ID" value="NZ_CP048882.1"/>
</dbReference>